<evidence type="ECO:0000256" key="2">
    <source>
        <dbReference type="ARBA" id="ARBA00022692"/>
    </source>
</evidence>
<keyword evidence="2 5" id="KW-0812">Transmembrane</keyword>
<feature type="transmembrane region" description="Helical" evidence="5">
    <location>
        <begin position="76"/>
        <end position="95"/>
    </location>
</feature>
<dbReference type="RefSeq" id="WP_104521099.1">
    <property type="nucleotide sequence ID" value="NZ_NHRY01000234.1"/>
</dbReference>
<protein>
    <recommendedName>
        <fullName evidence="6">Major facilitator superfamily (MFS) profile domain-containing protein</fullName>
    </recommendedName>
</protein>
<dbReference type="GO" id="GO:0016020">
    <property type="term" value="C:membrane"/>
    <property type="evidence" value="ECO:0007669"/>
    <property type="project" value="UniProtKB-SubCell"/>
</dbReference>
<dbReference type="Proteomes" id="UP000239724">
    <property type="component" value="Unassembled WGS sequence"/>
</dbReference>
<feature type="transmembrane region" description="Helical" evidence="5">
    <location>
        <begin position="107"/>
        <end position="132"/>
    </location>
</feature>
<feature type="transmembrane region" description="Helical" evidence="5">
    <location>
        <begin position="284"/>
        <end position="303"/>
    </location>
</feature>
<evidence type="ECO:0000256" key="4">
    <source>
        <dbReference type="ARBA" id="ARBA00023136"/>
    </source>
</evidence>
<dbReference type="Pfam" id="PF07690">
    <property type="entry name" value="MFS_1"/>
    <property type="match status" value="1"/>
</dbReference>
<dbReference type="InterPro" id="IPR005829">
    <property type="entry name" value="Sugar_transporter_CS"/>
</dbReference>
<evidence type="ECO:0000313" key="7">
    <source>
        <dbReference type="EMBL" id="PPQ29045.1"/>
    </source>
</evidence>
<sequence length="404" mass="42913">METPKPSRRSQIGLDLLNFFMADVETAFGPFVSVYLSGQGWSPGMIGTVLSVNSAVAMASQVPSGWIADRLHRKRLLAAVCLACIVAGSLLLAFFPRYVVVMAAETLHGLTGGLFPTAIASIGLGLVGHRAYSRRVGRNHRYDSLGNGVTAAGMGLLGHFFSARAPFFAAAGLCLPAVFTLGLIRGNEIDYARARQARSSRTDDSVRWRMLFKNRGLLVLAGCLFLFQFANASVLPLASERLATHFKFESELVTSALVVVPQFVAALIATWMARKADEWGRKTLLILAFGALLLRTGLFGLIADPWFLVGVQALGGLTAAVVGILTPLVVADCTKGTGRYNFALGGVGTVSRIGATVSTTSIGFVAQSYSFAIAFGALGVVALIGIGMLWLFMPETAREALSDD</sequence>
<dbReference type="OrthoDB" id="9812574at2"/>
<organism evidence="7 8">
    <name type="scientific">Rhodopila globiformis</name>
    <name type="common">Rhodopseudomonas globiformis</name>
    <dbReference type="NCBI Taxonomy" id="1071"/>
    <lineage>
        <taxon>Bacteria</taxon>
        <taxon>Pseudomonadati</taxon>
        <taxon>Pseudomonadota</taxon>
        <taxon>Alphaproteobacteria</taxon>
        <taxon>Acetobacterales</taxon>
        <taxon>Acetobacteraceae</taxon>
        <taxon>Rhodopila</taxon>
    </lineage>
</organism>
<evidence type="ECO:0000256" key="3">
    <source>
        <dbReference type="ARBA" id="ARBA00022989"/>
    </source>
</evidence>
<evidence type="ECO:0000259" key="6">
    <source>
        <dbReference type="PROSITE" id="PS50850"/>
    </source>
</evidence>
<feature type="transmembrane region" description="Helical" evidence="5">
    <location>
        <begin position="144"/>
        <end position="161"/>
    </location>
</feature>
<feature type="transmembrane region" description="Helical" evidence="5">
    <location>
        <begin position="167"/>
        <end position="186"/>
    </location>
</feature>
<reference evidence="7 8" key="1">
    <citation type="journal article" date="2018" name="Arch. Microbiol.">
        <title>New insights into the metabolic potential of the phototrophic purple bacterium Rhodopila globiformis DSM 161(T) from its draft genome sequence and evidence for a vanadium-dependent nitrogenase.</title>
        <authorList>
            <person name="Imhoff J.F."/>
            <person name="Rahn T."/>
            <person name="Kunzel S."/>
            <person name="Neulinger S.C."/>
        </authorList>
    </citation>
    <scope>NUCLEOTIDE SEQUENCE [LARGE SCALE GENOMIC DNA]</scope>
    <source>
        <strain evidence="7 8">DSM 161</strain>
    </source>
</reference>
<dbReference type="PROSITE" id="PS00216">
    <property type="entry name" value="SUGAR_TRANSPORT_1"/>
    <property type="match status" value="1"/>
</dbReference>
<dbReference type="PROSITE" id="PS50850">
    <property type="entry name" value="MFS"/>
    <property type="match status" value="1"/>
</dbReference>
<comment type="caution">
    <text evidence="7">The sequence shown here is derived from an EMBL/GenBank/DDBJ whole genome shotgun (WGS) entry which is preliminary data.</text>
</comment>
<dbReference type="Gene3D" id="1.20.1250.20">
    <property type="entry name" value="MFS general substrate transporter like domains"/>
    <property type="match status" value="2"/>
</dbReference>
<dbReference type="InterPro" id="IPR036259">
    <property type="entry name" value="MFS_trans_sf"/>
</dbReference>
<keyword evidence="4 5" id="KW-0472">Membrane</keyword>
<dbReference type="InterPro" id="IPR020846">
    <property type="entry name" value="MFS_dom"/>
</dbReference>
<feature type="transmembrane region" description="Helical" evidence="5">
    <location>
        <begin position="371"/>
        <end position="392"/>
    </location>
</feature>
<dbReference type="InterPro" id="IPR011701">
    <property type="entry name" value="MFS"/>
</dbReference>
<dbReference type="PANTHER" id="PTHR23539:SF1">
    <property type="entry name" value="MAJOR FACILITATOR SUPERFAMILY (MFS) PROFILE DOMAIN-CONTAINING PROTEIN"/>
    <property type="match status" value="1"/>
</dbReference>
<dbReference type="GO" id="GO:0022857">
    <property type="term" value="F:transmembrane transporter activity"/>
    <property type="evidence" value="ECO:0007669"/>
    <property type="project" value="InterPro"/>
</dbReference>
<evidence type="ECO:0000313" key="8">
    <source>
        <dbReference type="Proteomes" id="UP000239724"/>
    </source>
</evidence>
<comment type="subcellular location">
    <subcellularLocation>
        <location evidence="1">Membrane</location>
        <topology evidence="1">Multi-pass membrane protein</topology>
    </subcellularLocation>
</comment>
<proteinExistence type="predicted"/>
<feature type="transmembrane region" description="Helical" evidence="5">
    <location>
        <begin position="309"/>
        <end position="330"/>
    </location>
</feature>
<accession>A0A2S6N343</accession>
<name>A0A2S6N343_RHOGL</name>
<feature type="transmembrane region" description="Helical" evidence="5">
    <location>
        <begin position="252"/>
        <end position="272"/>
    </location>
</feature>
<evidence type="ECO:0000256" key="1">
    <source>
        <dbReference type="ARBA" id="ARBA00004141"/>
    </source>
</evidence>
<dbReference type="AlphaFoldDB" id="A0A2S6N343"/>
<keyword evidence="8" id="KW-1185">Reference proteome</keyword>
<gene>
    <name evidence="7" type="ORF">CCS01_22690</name>
</gene>
<dbReference type="EMBL" id="NHRY01000234">
    <property type="protein sequence ID" value="PPQ29045.1"/>
    <property type="molecule type" value="Genomic_DNA"/>
</dbReference>
<keyword evidence="3 5" id="KW-1133">Transmembrane helix</keyword>
<evidence type="ECO:0000256" key="5">
    <source>
        <dbReference type="SAM" id="Phobius"/>
    </source>
</evidence>
<dbReference type="PANTHER" id="PTHR23539">
    <property type="entry name" value="MFS TRANSPORTER"/>
    <property type="match status" value="1"/>
</dbReference>
<feature type="transmembrane region" description="Helical" evidence="5">
    <location>
        <begin position="342"/>
        <end position="365"/>
    </location>
</feature>
<feature type="domain" description="Major facilitator superfamily (MFS) profile" evidence="6">
    <location>
        <begin position="217"/>
        <end position="404"/>
    </location>
</feature>
<feature type="transmembrane region" description="Helical" evidence="5">
    <location>
        <begin position="217"/>
        <end position="237"/>
    </location>
</feature>
<dbReference type="SUPFAM" id="SSF103473">
    <property type="entry name" value="MFS general substrate transporter"/>
    <property type="match status" value="1"/>
</dbReference>